<comment type="function">
    <text evidence="3">Probably deamidates glutamine residues to glutamate on methyl-accepting chemotaxis receptors (MCPs), playing an important role in chemotaxis.</text>
</comment>
<dbReference type="EC" id="3.5.1.44" evidence="3"/>
<reference evidence="4" key="1">
    <citation type="submission" date="2020-10" db="EMBL/GenBank/DDBJ databases">
        <authorList>
            <person name="Kadnikov V."/>
            <person name="Beletsky A.V."/>
            <person name="Mardanov A.V."/>
            <person name="Karnachuk O.V."/>
            <person name="Ravin N.V."/>
        </authorList>
    </citation>
    <scope>NUCLEOTIDE SEQUENCE</scope>
    <source>
        <strain evidence="4">Bu02</strain>
    </source>
</reference>
<evidence type="ECO:0000256" key="3">
    <source>
        <dbReference type="HAMAP-Rule" id="MF_01440"/>
    </source>
</evidence>
<protein>
    <recommendedName>
        <fullName evidence="3">Probable chemoreceptor glutamine deamidase CheD</fullName>
        <ecNumber evidence="3">3.5.1.44</ecNumber>
    </recommendedName>
</protein>
<dbReference type="PANTHER" id="PTHR35147:SF1">
    <property type="entry name" value="CHEMORECEPTOR GLUTAMINE DEAMIDASE CHED-RELATED"/>
    <property type="match status" value="1"/>
</dbReference>
<comment type="similarity">
    <text evidence="3">Belongs to the CheD family.</text>
</comment>
<dbReference type="GO" id="GO:0050568">
    <property type="term" value="F:protein-glutamine glutaminase activity"/>
    <property type="evidence" value="ECO:0007669"/>
    <property type="project" value="UniProtKB-UniRule"/>
</dbReference>
<comment type="catalytic activity">
    <reaction evidence="3">
        <text>L-glutaminyl-[protein] + H2O = L-glutamyl-[protein] + NH4(+)</text>
        <dbReference type="Rhea" id="RHEA:16441"/>
        <dbReference type="Rhea" id="RHEA-COMP:10207"/>
        <dbReference type="Rhea" id="RHEA-COMP:10208"/>
        <dbReference type="ChEBI" id="CHEBI:15377"/>
        <dbReference type="ChEBI" id="CHEBI:28938"/>
        <dbReference type="ChEBI" id="CHEBI:29973"/>
        <dbReference type="ChEBI" id="CHEBI:30011"/>
        <dbReference type="EC" id="3.5.1.44"/>
    </reaction>
</comment>
<dbReference type="Pfam" id="PF03975">
    <property type="entry name" value="CheD"/>
    <property type="match status" value="1"/>
</dbReference>
<dbReference type="GO" id="GO:0006935">
    <property type="term" value="P:chemotaxis"/>
    <property type="evidence" value="ECO:0007669"/>
    <property type="project" value="UniProtKB-UniRule"/>
</dbReference>
<gene>
    <name evidence="3" type="primary">cheD</name>
    <name evidence="4" type="ORF">IMF26_05845</name>
</gene>
<proteinExistence type="inferred from homology"/>
<accession>A0AAT9L9D2</accession>
<evidence type="ECO:0000313" key="4">
    <source>
        <dbReference type="EMBL" id="QUL97647.1"/>
    </source>
</evidence>
<evidence type="ECO:0000256" key="2">
    <source>
        <dbReference type="ARBA" id="ARBA00022801"/>
    </source>
</evidence>
<evidence type="ECO:0000256" key="1">
    <source>
        <dbReference type="ARBA" id="ARBA00022500"/>
    </source>
</evidence>
<dbReference type="InterPro" id="IPR005659">
    <property type="entry name" value="Chemorcpt_Glu_NH3ase_CheD"/>
</dbReference>
<dbReference type="AlphaFoldDB" id="A0AAT9L9D2"/>
<keyword evidence="2 3" id="KW-0378">Hydrolase</keyword>
<dbReference type="EMBL" id="CP062796">
    <property type="protein sequence ID" value="QUL97647.1"/>
    <property type="molecule type" value="Genomic_DNA"/>
</dbReference>
<keyword evidence="1 3" id="KW-0145">Chemotaxis</keyword>
<reference evidence="4" key="2">
    <citation type="journal article" date="2023" name="Biology">
        <title>Prokaryotic Life Associated with Coal-Fire Gas Vents Revealed by Metagenomics.</title>
        <authorList>
            <person name="Kadnikov V.V."/>
            <person name="Mardanov A.V."/>
            <person name="Beletsky A.V."/>
            <person name="Karnachuk O.V."/>
            <person name="Ravin N.V."/>
        </authorList>
    </citation>
    <scope>NUCLEOTIDE SEQUENCE</scope>
    <source>
        <strain evidence="4">Bu02</strain>
    </source>
</reference>
<dbReference type="CDD" id="cd16352">
    <property type="entry name" value="CheD"/>
    <property type="match status" value="1"/>
</dbReference>
<organism evidence="4">
    <name type="scientific">Candidatus Fermentithermobacillus carboniphilus</name>
    <dbReference type="NCBI Taxonomy" id="3085328"/>
    <lineage>
        <taxon>Bacteria</taxon>
        <taxon>Bacillati</taxon>
        <taxon>Bacillota</taxon>
        <taxon>Candidatus Fermentithermobacillia</taxon>
        <taxon>Candidatus Fermentithermobacillales</taxon>
        <taxon>Candidatus Fermentithermobacillaceae</taxon>
        <taxon>Candidatus Fermentithermobacillus</taxon>
    </lineage>
</organism>
<dbReference type="PANTHER" id="PTHR35147">
    <property type="entry name" value="CHEMORECEPTOR GLUTAMINE DEAMIDASE CHED-RELATED"/>
    <property type="match status" value="1"/>
</dbReference>
<dbReference type="SUPFAM" id="SSF64438">
    <property type="entry name" value="CNF1/YfiH-like putative cysteine hydrolases"/>
    <property type="match status" value="1"/>
</dbReference>
<sequence>MDQRLIVVRLSEVKWSCREEDILVAYSLGSCVGLVLWDPVRRAGGMAHIFLPTASGSSASSISKGSRPDDRTPGKYADLAVPYLISRLEEIGCRKERLVAKVAGGAHVIAGLSSPIGDVGALNVRLVEEMLRKAGIPIIGRDVGGTYGRTMRFYVNSGRVTISSVSHGEKDL</sequence>
<dbReference type="HAMAP" id="MF_01440">
    <property type="entry name" value="CheD"/>
    <property type="match status" value="1"/>
</dbReference>
<name>A0AAT9L9D2_9FIRM</name>
<dbReference type="InterPro" id="IPR011324">
    <property type="entry name" value="Cytotoxic_necrot_fac-like_cat"/>
</dbReference>
<dbReference type="Gene3D" id="3.30.1330.200">
    <property type="match status" value="1"/>
</dbReference>
<dbReference type="KEGG" id="fcz:IMF26_05845"/>
<dbReference type="InterPro" id="IPR038592">
    <property type="entry name" value="CheD-like_sf"/>
</dbReference>